<dbReference type="PATRIC" id="fig|1550241.5.peg.920"/>
<dbReference type="PANTHER" id="PTHR11993:SF10">
    <property type="entry name" value="NADH DEHYDROGENASE [UBIQUINONE] IRON-SULFUR PROTEIN 2, MITOCHONDRIAL"/>
    <property type="match status" value="1"/>
</dbReference>
<dbReference type="GeneID" id="25401432"/>
<sequence length="405" mass="45845">MSTSSENGVVYSRLIAKEGDESIYELFIGPQHPSSGHMRFIVRLEGDIIVSVDPDIGYVHRTMEKLAEGREVIKAIPLLERMTIIDSHNVTLGLVLALEKLLDVEAPPRAQYLRVLLSEINRISSHLYGLGIAGIMLNHSTMFMWAFGDREVWIQLAEDLTGARLTHTYSVPGGVRRDMPQAFPERAEKAIRYMERRLKDYMEIFLDNPQVRSRYEGVGVLKKSEASRLGIVGPNLRASGVKYDARLAEGYAAYPDLEFEIPMREDGDCLARMQVRVEEIRQSMSLIRQVIKKLPQGPIFAEKYTRLLPPAIRQQVAQTGQVKFPGIFASLKLPEGDAVSRVEMGHGEIFYHVTGAGSTKPYRLRVVTPSFRNVILFRYLMPGHRFMDFPAIYGSLDYFPPEGDR</sequence>
<dbReference type="EMBL" id="CP009961">
    <property type="protein sequence ID" value="AKG38663.1"/>
    <property type="molecule type" value="Genomic_DNA"/>
</dbReference>
<evidence type="ECO:0000313" key="3">
    <source>
        <dbReference type="Proteomes" id="UP000067434"/>
    </source>
</evidence>
<dbReference type="InterPro" id="IPR029014">
    <property type="entry name" value="NiFe-Hase_large"/>
</dbReference>
<dbReference type="RefSeq" id="WP_052884101.1">
    <property type="nucleotide sequence ID" value="NZ_CP009961.1"/>
</dbReference>
<keyword evidence="3" id="KW-1185">Reference proteome</keyword>
<name>A0A0F7FIM0_9CREN</name>
<reference evidence="2 3" key="1">
    <citation type="journal article" date="2015" name="Stand. Genomic Sci.">
        <title>Complete genome sequence of and proposal of Thermofilum uzonense sp. nov. a novel hyperthermophilic crenarchaeon and emended description of the genus Thermofilum.</title>
        <authorList>
            <person name="Toshchakov S.V."/>
            <person name="Korzhenkov A.A."/>
            <person name="Samarov N.I."/>
            <person name="Mazunin I.O."/>
            <person name="Mozhey O.I."/>
            <person name="Shmyr I.S."/>
            <person name="Derbikova K.S."/>
            <person name="Taranov E.A."/>
            <person name="Dominova I.N."/>
            <person name="Bonch-Osmolovskaya E.A."/>
            <person name="Patrushev M.V."/>
            <person name="Podosokorskaya O.A."/>
            <person name="Kublanov I.V."/>
        </authorList>
    </citation>
    <scope>NUCLEOTIDE SEQUENCE [LARGE SCALE GENOMIC DNA]</scope>
    <source>
        <strain evidence="2 3">1807-2</strain>
    </source>
</reference>
<dbReference type="GO" id="GO:0048038">
    <property type="term" value="F:quinone binding"/>
    <property type="evidence" value="ECO:0007669"/>
    <property type="project" value="InterPro"/>
</dbReference>
<dbReference type="PANTHER" id="PTHR11993">
    <property type="entry name" value="NADH-UBIQUINONE OXIDOREDUCTASE 49 KDA SUBUNIT"/>
    <property type="match status" value="1"/>
</dbReference>
<evidence type="ECO:0000259" key="1">
    <source>
        <dbReference type="Pfam" id="PF00346"/>
    </source>
</evidence>
<dbReference type="Pfam" id="PF00346">
    <property type="entry name" value="Complex1_49kDa"/>
    <property type="match status" value="1"/>
</dbReference>
<dbReference type="SUPFAM" id="SSF56762">
    <property type="entry name" value="HydB/Nqo4-like"/>
    <property type="match status" value="1"/>
</dbReference>
<dbReference type="GO" id="GO:0051287">
    <property type="term" value="F:NAD binding"/>
    <property type="evidence" value="ECO:0007669"/>
    <property type="project" value="InterPro"/>
</dbReference>
<dbReference type="OrthoDB" id="43567at2157"/>
<dbReference type="NCBIfam" id="NF004739">
    <property type="entry name" value="PRK06075.1"/>
    <property type="match status" value="1"/>
</dbReference>
<proteinExistence type="predicted"/>
<dbReference type="STRING" id="1550241.MA03_04335"/>
<dbReference type="HOGENOM" id="CLU_015134_1_2_2"/>
<dbReference type="Gene3D" id="1.10.645.10">
    <property type="entry name" value="Cytochrome-c3 Hydrogenase, chain B"/>
    <property type="match status" value="1"/>
</dbReference>
<dbReference type="InterPro" id="IPR001135">
    <property type="entry name" value="NADH_Q_OxRdtase_suD"/>
</dbReference>
<dbReference type="GO" id="GO:0016651">
    <property type="term" value="F:oxidoreductase activity, acting on NAD(P)H"/>
    <property type="evidence" value="ECO:0007669"/>
    <property type="project" value="InterPro"/>
</dbReference>
<feature type="domain" description="NADH-quinone oxidoreductase subunit D" evidence="1">
    <location>
        <begin position="139"/>
        <end position="405"/>
    </location>
</feature>
<evidence type="ECO:0000313" key="2">
    <source>
        <dbReference type="EMBL" id="AKG38663.1"/>
    </source>
</evidence>
<organism evidence="2 3">
    <name type="scientific">Infirmifilum uzonense</name>
    <dbReference type="NCBI Taxonomy" id="1550241"/>
    <lineage>
        <taxon>Archaea</taxon>
        <taxon>Thermoproteota</taxon>
        <taxon>Thermoprotei</taxon>
        <taxon>Thermofilales</taxon>
        <taxon>Thermofilaceae</taxon>
        <taxon>Infirmifilum</taxon>
    </lineage>
</organism>
<accession>A0A0F7FIM0</accession>
<dbReference type="InterPro" id="IPR022885">
    <property type="entry name" value="NDH1_su_D/H"/>
</dbReference>
<protein>
    <submittedName>
        <fullName evidence="2">NADH dehydrogenase</fullName>
    </submittedName>
</protein>
<gene>
    <name evidence="2" type="ORF">MA03_04335</name>
</gene>
<dbReference type="KEGG" id="thf:MA03_04335"/>
<dbReference type="Proteomes" id="UP000067434">
    <property type="component" value="Chromosome"/>
</dbReference>
<dbReference type="AlphaFoldDB" id="A0A0F7FIM0"/>